<proteinExistence type="predicted"/>
<reference evidence="1" key="2">
    <citation type="submission" date="2017-10" db="EMBL/GenBank/DDBJ databases">
        <title>Ladona fulva Genome sequencing and assembly.</title>
        <authorList>
            <person name="Murali S."/>
            <person name="Richards S."/>
            <person name="Bandaranaike D."/>
            <person name="Bellair M."/>
            <person name="Blankenburg K."/>
            <person name="Chao H."/>
            <person name="Dinh H."/>
            <person name="Doddapaneni H."/>
            <person name="Dugan-Rocha S."/>
            <person name="Elkadiri S."/>
            <person name="Gnanaolivu R."/>
            <person name="Hernandez B."/>
            <person name="Skinner E."/>
            <person name="Javaid M."/>
            <person name="Lee S."/>
            <person name="Li M."/>
            <person name="Ming W."/>
            <person name="Munidasa M."/>
            <person name="Muniz J."/>
            <person name="Nguyen L."/>
            <person name="Hughes D."/>
            <person name="Osuji N."/>
            <person name="Pu L.-L."/>
            <person name="Puazo M."/>
            <person name="Qu C."/>
            <person name="Quiroz J."/>
            <person name="Raj R."/>
            <person name="Weissenberger G."/>
            <person name="Xin Y."/>
            <person name="Zou X."/>
            <person name="Han Y."/>
            <person name="Worley K."/>
            <person name="Muzny D."/>
            <person name="Gibbs R."/>
        </authorList>
    </citation>
    <scope>NUCLEOTIDE SEQUENCE</scope>
    <source>
        <strain evidence="1">Sampled in the wild</strain>
    </source>
</reference>
<evidence type="ECO:0000313" key="2">
    <source>
        <dbReference type="Proteomes" id="UP000792457"/>
    </source>
</evidence>
<dbReference type="EMBL" id="KZ309219">
    <property type="protein sequence ID" value="KAG8237741.1"/>
    <property type="molecule type" value="Genomic_DNA"/>
</dbReference>
<reference evidence="1" key="1">
    <citation type="submission" date="2013-04" db="EMBL/GenBank/DDBJ databases">
        <authorList>
            <person name="Qu J."/>
            <person name="Murali S.C."/>
            <person name="Bandaranaike D."/>
            <person name="Bellair M."/>
            <person name="Blankenburg K."/>
            <person name="Chao H."/>
            <person name="Dinh H."/>
            <person name="Doddapaneni H."/>
            <person name="Downs B."/>
            <person name="Dugan-Rocha S."/>
            <person name="Elkadiri S."/>
            <person name="Gnanaolivu R.D."/>
            <person name="Hernandez B."/>
            <person name="Javaid M."/>
            <person name="Jayaseelan J.C."/>
            <person name="Lee S."/>
            <person name="Li M."/>
            <person name="Ming W."/>
            <person name="Munidasa M."/>
            <person name="Muniz J."/>
            <person name="Nguyen L."/>
            <person name="Ongeri F."/>
            <person name="Osuji N."/>
            <person name="Pu L.-L."/>
            <person name="Puazo M."/>
            <person name="Qu C."/>
            <person name="Quiroz J."/>
            <person name="Raj R."/>
            <person name="Weissenberger G."/>
            <person name="Xin Y."/>
            <person name="Zou X."/>
            <person name="Han Y."/>
            <person name="Richards S."/>
            <person name="Worley K."/>
            <person name="Muzny D."/>
            <person name="Gibbs R."/>
        </authorList>
    </citation>
    <scope>NUCLEOTIDE SEQUENCE</scope>
    <source>
        <strain evidence="1">Sampled in the wild</strain>
    </source>
</reference>
<organism evidence="1 2">
    <name type="scientific">Ladona fulva</name>
    <name type="common">Scarce chaser dragonfly</name>
    <name type="synonym">Libellula fulva</name>
    <dbReference type="NCBI Taxonomy" id="123851"/>
    <lineage>
        <taxon>Eukaryota</taxon>
        <taxon>Metazoa</taxon>
        <taxon>Ecdysozoa</taxon>
        <taxon>Arthropoda</taxon>
        <taxon>Hexapoda</taxon>
        <taxon>Insecta</taxon>
        <taxon>Pterygota</taxon>
        <taxon>Palaeoptera</taxon>
        <taxon>Odonata</taxon>
        <taxon>Epiprocta</taxon>
        <taxon>Anisoptera</taxon>
        <taxon>Libelluloidea</taxon>
        <taxon>Libellulidae</taxon>
        <taxon>Ladona</taxon>
    </lineage>
</organism>
<comment type="caution">
    <text evidence="1">The sequence shown here is derived from an EMBL/GenBank/DDBJ whole genome shotgun (WGS) entry which is preliminary data.</text>
</comment>
<gene>
    <name evidence="1" type="ORF">J437_LFUL016680</name>
</gene>
<dbReference type="Proteomes" id="UP000792457">
    <property type="component" value="Unassembled WGS sequence"/>
</dbReference>
<name>A0A8K0P8D6_LADFU</name>
<sequence>MLTESLGIVMQQIVYTGAGDQEVGGAGHVDCVIIMVNSFKLFDSYSETKKKTLSEFRLEVIGGSETADERDRWNKYSQQCIADKKKKREWITKGANAKSSEEAACSCSLIHCSNSALSEKYSWRHKLSTRCLCLAVAALCKLANSLDRADWRFTIRVESGQAINHTFKGYPPLWTWDVSVLVNWHQRQELSPLLGDGLQSQLQASHAFYAGFVLDASWSPVTQSMPEASSLSPIAPLHPLQSERDSLQKRSVPYYFGAKLGTASERQQSTSVSEISFSTAT</sequence>
<protein>
    <submittedName>
        <fullName evidence="1">Uncharacterized protein</fullName>
    </submittedName>
</protein>
<dbReference type="AlphaFoldDB" id="A0A8K0P8D6"/>
<keyword evidence="2" id="KW-1185">Reference proteome</keyword>
<evidence type="ECO:0000313" key="1">
    <source>
        <dbReference type="EMBL" id="KAG8237741.1"/>
    </source>
</evidence>
<accession>A0A8K0P8D6</accession>